<keyword evidence="7" id="KW-1185">Reference proteome</keyword>
<dbReference type="InterPro" id="IPR001613">
    <property type="entry name" value="Flavin_amine_oxidase"/>
</dbReference>
<dbReference type="Proteomes" id="UP000181980">
    <property type="component" value="Unassembled WGS sequence"/>
</dbReference>
<feature type="binding site" evidence="4">
    <location>
        <begin position="35"/>
        <end position="36"/>
    </location>
    <ligand>
        <name>FAD</name>
        <dbReference type="ChEBI" id="CHEBI:57692"/>
    </ligand>
</feature>
<dbReference type="EMBL" id="FNUC01000004">
    <property type="protein sequence ID" value="SEF18741.1"/>
    <property type="molecule type" value="Genomic_DNA"/>
</dbReference>
<proteinExistence type="inferred from homology"/>
<comment type="cofactor">
    <cofactor evidence="1">
        <name>FAD</name>
        <dbReference type="ChEBI" id="CHEBI:57692"/>
    </cofactor>
</comment>
<feature type="binding site" evidence="4">
    <location>
        <position position="403"/>
    </location>
    <ligand>
        <name>FAD</name>
        <dbReference type="ChEBI" id="CHEBI:57692"/>
    </ligand>
</feature>
<dbReference type="InterPro" id="IPR002937">
    <property type="entry name" value="Amino_oxidase"/>
</dbReference>
<gene>
    <name evidence="6" type="ORF">SAMN04488561_6810</name>
</gene>
<reference evidence="7" key="1">
    <citation type="submission" date="2016-10" db="EMBL/GenBank/DDBJ databases">
        <authorList>
            <person name="Varghese N."/>
            <person name="Submissions S."/>
        </authorList>
    </citation>
    <scope>NUCLEOTIDE SEQUENCE [LARGE SCALE GENOMIC DNA]</scope>
    <source>
        <strain evidence="7">DSM 45237</strain>
    </source>
</reference>
<evidence type="ECO:0000259" key="5">
    <source>
        <dbReference type="Pfam" id="PF01593"/>
    </source>
</evidence>
<evidence type="ECO:0000313" key="7">
    <source>
        <dbReference type="Proteomes" id="UP000181980"/>
    </source>
</evidence>
<dbReference type="PANTHER" id="PTHR43563">
    <property type="entry name" value="AMINE OXIDASE"/>
    <property type="match status" value="1"/>
</dbReference>
<dbReference type="Gene3D" id="3.50.50.60">
    <property type="entry name" value="FAD/NAD(P)-binding domain"/>
    <property type="match status" value="1"/>
</dbReference>
<sequence>MSHERTDVVVIGGGFAGVTAAREMAATGASVVLLEARDRLGGRTWTTEFEGEPVELGGTWVHWTQQHIWSELTRHGIAIQEDDWDFDAAIMGSPPRRRPAPETFARLKDLFVRFVGEHRASLPLAHDPLHRYDQIAELDRLSMDDRLRQLDLADADVEYLTSLLFEIAGTELGEAGYLQVVRWLALCDWSTDQWYEMNRYRPVGGTAAVLDAMLGPHEVDVRLADPVASVRYGDDGALVRTSGGAEIACRHVIVAVPVNTWNRIEFDPPLPETHRAAMRQWMGKPRQDKVFLKVSGDIGRVFGHLPAPEPLNFFWTFRDVEDGQIIMAINSSASLDVNDADAVEAAMRRVIPEITEVHAVLGQSWSEDPWSSGGNLCPPPGQISAHLRALQQPLRGLAFATTEIANGWAGFIDGAIESGLRAAGHSRKAIGREGTR</sequence>
<name>A0A1H5PZW5_9ACTN</name>
<dbReference type="InterPro" id="IPR036188">
    <property type="entry name" value="FAD/NAD-bd_sf"/>
</dbReference>
<feature type="binding site" evidence="4">
    <location>
        <position position="227"/>
    </location>
    <ligand>
        <name>FAD</name>
        <dbReference type="ChEBI" id="CHEBI:57692"/>
    </ligand>
</feature>
<dbReference type="Gene3D" id="1.10.405.10">
    <property type="entry name" value="Guanine Nucleotide Dissociation Inhibitor, domain 1"/>
    <property type="match status" value="1"/>
</dbReference>
<protein>
    <submittedName>
        <fullName evidence="6">Monoamine oxidase</fullName>
    </submittedName>
</protein>
<dbReference type="STRING" id="561176.SAMN04488561_6810"/>
<dbReference type="Gene3D" id="3.90.660.10">
    <property type="match status" value="1"/>
</dbReference>
<dbReference type="SUPFAM" id="SSF51905">
    <property type="entry name" value="FAD/NAD(P)-binding domain"/>
    <property type="match status" value="1"/>
</dbReference>
<dbReference type="PANTHER" id="PTHR43563:SF1">
    <property type="entry name" value="AMINE OXIDASE [FLAVIN-CONTAINING] B"/>
    <property type="match status" value="1"/>
</dbReference>
<evidence type="ECO:0000256" key="1">
    <source>
        <dbReference type="ARBA" id="ARBA00001974"/>
    </source>
</evidence>
<evidence type="ECO:0000313" key="6">
    <source>
        <dbReference type="EMBL" id="SEF18741.1"/>
    </source>
</evidence>
<evidence type="ECO:0000256" key="2">
    <source>
        <dbReference type="ARBA" id="ARBA00005995"/>
    </source>
</evidence>
<dbReference type="AlphaFoldDB" id="A0A1H5PZW5"/>
<dbReference type="RefSeq" id="WP_069111484.1">
    <property type="nucleotide sequence ID" value="NZ_FNUC01000004.1"/>
</dbReference>
<dbReference type="GO" id="GO:0016491">
    <property type="term" value="F:oxidoreductase activity"/>
    <property type="evidence" value="ECO:0007669"/>
    <property type="project" value="UniProtKB-KW"/>
</dbReference>
<comment type="similarity">
    <text evidence="2">Belongs to the flavin monoamine oxidase family.</text>
</comment>
<organism evidence="6 7">
    <name type="scientific">Jiangella alba</name>
    <dbReference type="NCBI Taxonomy" id="561176"/>
    <lineage>
        <taxon>Bacteria</taxon>
        <taxon>Bacillati</taxon>
        <taxon>Actinomycetota</taxon>
        <taxon>Actinomycetes</taxon>
        <taxon>Jiangellales</taxon>
        <taxon>Jiangellaceae</taxon>
        <taxon>Jiangella</taxon>
    </lineage>
</organism>
<dbReference type="OrthoDB" id="337830at2"/>
<evidence type="ECO:0000256" key="3">
    <source>
        <dbReference type="ARBA" id="ARBA00023002"/>
    </source>
</evidence>
<dbReference type="Pfam" id="PF01593">
    <property type="entry name" value="Amino_oxidase"/>
    <property type="match status" value="1"/>
</dbReference>
<dbReference type="PRINTS" id="PR00757">
    <property type="entry name" value="AMINEOXDASEF"/>
</dbReference>
<accession>A0A1H5PZW5</accession>
<dbReference type="InterPro" id="IPR050703">
    <property type="entry name" value="Flavin_MAO"/>
</dbReference>
<feature type="domain" description="Amine oxidase" evidence="5">
    <location>
        <begin position="15"/>
        <end position="423"/>
    </location>
</feature>
<evidence type="ECO:0000256" key="4">
    <source>
        <dbReference type="PIRSR" id="PIRSR601613-1"/>
    </source>
</evidence>
<keyword evidence="3" id="KW-0560">Oxidoreductase</keyword>